<comment type="caution">
    <text evidence="1">The sequence shown here is derived from an EMBL/GenBank/DDBJ whole genome shotgun (WGS) entry which is preliminary data.</text>
</comment>
<evidence type="ECO:0000313" key="1">
    <source>
        <dbReference type="EMBL" id="GAA5113984.1"/>
    </source>
</evidence>
<name>A0ABP9NBM7_9HYPH</name>
<accession>A0ABP9NBM7</accession>
<reference evidence="2" key="1">
    <citation type="journal article" date="2019" name="Int. J. Syst. Evol. Microbiol.">
        <title>The Global Catalogue of Microorganisms (GCM) 10K type strain sequencing project: providing services to taxonomists for standard genome sequencing and annotation.</title>
        <authorList>
            <consortium name="The Broad Institute Genomics Platform"/>
            <consortium name="The Broad Institute Genome Sequencing Center for Infectious Disease"/>
            <person name="Wu L."/>
            <person name="Ma J."/>
        </authorList>
    </citation>
    <scope>NUCLEOTIDE SEQUENCE [LARGE SCALE GENOMIC DNA]</scope>
    <source>
        <strain evidence="2">JCM 17712</strain>
    </source>
</reference>
<dbReference type="RefSeq" id="WP_345117728.1">
    <property type="nucleotide sequence ID" value="NZ_BAABIZ010000113.1"/>
</dbReference>
<evidence type="ECO:0000313" key="2">
    <source>
        <dbReference type="Proteomes" id="UP001500864"/>
    </source>
</evidence>
<keyword evidence="2" id="KW-1185">Reference proteome</keyword>
<proteinExistence type="predicted"/>
<gene>
    <name evidence="1" type="ORF">GCM10023261_17810</name>
</gene>
<organism evidence="1 2">
    <name type="scientific">Bartonella jaculi</name>
    <dbReference type="NCBI Taxonomy" id="686226"/>
    <lineage>
        <taxon>Bacteria</taxon>
        <taxon>Pseudomonadati</taxon>
        <taxon>Pseudomonadota</taxon>
        <taxon>Alphaproteobacteria</taxon>
        <taxon>Hyphomicrobiales</taxon>
        <taxon>Bartonellaceae</taxon>
        <taxon>Bartonella</taxon>
    </lineage>
</organism>
<dbReference type="Proteomes" id="UP001500864">
    <property type="component" value="Unassembled WGS sequence"/>
</dbReference>
<sequence>MTKRKKRAKRGRPRIEGYIREPNGRISRANPYHIKKNNKVNMLSEIILYKST</sequence>
<dbReference type="EMBL" id="BAABIZ010000113">
    <property type="protein sequence ID" value="GAA5113984.1"/>
    <property type="molecule type" value="Genomic_DNA"/>
</dbReference>
<protein>
    <submittedName>
        <fullName evidence="1">Uncharacterized protein</fullName>
    </submittedName>
</protein>